<evidence type="ECO:0000256" key="2">
    <source>
        <dbReference type="SAM" id="MobiDB-lite"/>
    </source>
</evidence>
<accession>A0ABT2GW00</accession>
<comment type="similarity">
    <text evidence="1">Belongs to the ROK (NagC/XylR) family.</text>
</comment>
<name>A0ABT2GW00_9MICO</name>
<evidence type="ECO:0000313" key="4">
    <source>
        <dbReference type="Proteomes" id="UP001165584"/>
    </source>
</evidence>
<dbReference type="PANTHER" id="PTHR18964">
    <property type="entry name" value="ROK (REPRESSOR, ORF, KINASE) FAMILY"/>
    <property type="match status" value="1"/>
</dbReference>
<sequence length="426" mass="44436">MMHQDHEGVKPVPTPPRDSSAPRASLDALLAFAWNAGVFVSADAMAVTGLTRSTAIDALDELIDLGLLHELPNARAVGEYSKGRPARRFELRAEAAVVIGVDAGRSHVTVTVADLRGTALGRLSVELDTDHDDPEARRSAVLDAIDRGLREAGRDRSSVVAVCVGVPAPVDSRGHSPRHRDGFWERMNPGLKEILEEWVPIVRIENDAALAAVAEGSTGAAIGCRDYVVLLAGDRFGAGVVIDGALLRGAHGGVGELVALDFVAGVESATGVGSRLTEWVREAAAAGEVPPRHPLADVPIERLTGQAVLELAREGDAWSRTFVERAGGMLARIAALFGSLYDPARVIVSGAVADGLDDVVDVARTRLPAEVDLPAPELVLSALGANSVATGAVAAALESARDRLLRLEPGALPLIRPSAPAGPNAT</sequence>
<dbReference type="Pfam" id="PF00480">
    <property type="entry name" value="ROK"/>
    <property type="match status" value="1"/>
</dbReference>
<organism evidence="3 4">
    <name type="scientific">Herbiconiux aconitum</name>
    <dbReference type="NCBI Taxonomy" id="2970913"/>
    <lineage>
        <taxon>Bacteria</taxon>
        <taxon>Bacillati</taxon>
        <taxon>Actinomycetota</taxon>
        <taxon>Actinomycetes</taxon>
        <taxon>Micrococcales</taxon>
        <taxon>Microbacteriaceae</taxon>
        <taxon>Herbiconiux</taxon>
    </lineage>
</organism>
<gene>
    <name evidence="3" type="ORF">N1027_16560</name>
</gene>
<dbReference type="InterPro" id="IPR000600">
    <property type="entry name" value="ROK"/>
</dbReference>
<dbReference type="SUPFAM" id="SSF53067">
    <property type="entry name" value="Actin-like ATPase domain"/>
    <property type="match status" value="1"/>
</dbReference>
<dbReference type="Proteomes" id="UP001165584">
    <property type="component" value="Unassembled WGS sequence"/>
</dbReference>
<dbReference type="EMBL" id="JANLCM010000002">
    <property type="protein sequence ID" value="MCS5719747.1"/>
    <property type="molecule type" value="Genomic_DNA"/>
</dbReference>
<reference evidence="3" key="1">
    <citation type="submission" date="2022-08" db="EMBL/GenBank/DDBJ databases">
        <authorList>
            <person name="Deng Y."/>
            <person name="Han X.-F."/>
            <person name="Zhang Y.-Q."/>
        </authorList>
    </citation>
    <scope>NUCLEOTIDE SEQUENCE</scope>
    <source>
        <strain evidence="3">CPCC 205763</strain>
    </source>
</reference>
<evidence type="ECO:0000256" key="1">
    <source>
        <dbReference type="ARBA" id="ARBA00006479"/>
    </source>
</evidence>
<feature type="region of interest" description="Disordered" evidence="2">
    <location>
        <begin position="1"/>
        <end position="21"/>
    </location>
</feature>
<keyword evidence="4" id="KW-1185">Reference proteome</keyword>
<comment type="caution">
    <text evidence="3">The sequence shown here is derived from an EMBL/GenBank/DDBJ whole genome shotgun (WGS) entry which is preliminary data.</text>
</comment>
<dbReference type="RefSeq" id="WP_259509236.1">
    <property type="nucleotide sequence ID" value="NZ_JANLCM010000002.1"/>
</dbReference>
<dbReference type="PANTHER" id="PTHR18964:SF149">
    <property type="entry name" value="BIFUNCTIONAL UDP-N-ACETYLGLUCOSAMINE 2-EPIMERASE_N-ACETYLMANNOSAMINE KINASE"/>
    <property type="match status" value="1"/>
</dbReference>
<proteinExistence type="inferred from homology"/>
<evidence type="ECO:0000313" key="3">
    <source>
        <dbReference type="EMBL" id="MCS5719747.1"/>
    </source>
</evidence>
<dbReference type="InterPro" id="IPR043129">
    <property type="entry name" value="ATPase_NBD"/>
</dbReference>
<dbReference type="Gene3D" id="3.30.420.40">
    <property type="match status" value="2"/>
</dbReference>
<protein>
    <submittedName>
        <fullName evidence="3">ROK family protein</fullName>
    </submittedName>
</protein>